<dbReference type="RefSeq" id="WP_036810982.1">
    <property type="nucleotide sequence ID" value="NZ_CP051177.1"/>
</dbReference>
<dbReference type="Proteomes" id="UP000509222">
    <property type="component" value="Chromosome"/>
</dbReference>
<protein>
    <submittedName>
        <fullName evidence="2">VOC family protein</fullName>
    </submittedName>
</protein>
<dbReference type="InterPro" id="IPR037523">
    <property type="entry name" value="VOC_core"/>
</dbReference>
<accession>A0A7H8Q8M6</accession>
<sequence>MIDKLGQVMLYVNDQEEAKRFWTEAVGFQVVAEQATGGMRWVEVAPNSGAGTTLVLHNKEAVASMSPGLNLGTPSLMFYTDKLDQLHSRLSEQGITVGEIDEMPFGRVFNFADREENYFAVMEKKA</sequence>
<dbReference type="Gene3D" id="3.10.180.10">
    <property type="entry name" value="2,3-Dihydroxybiphenyl 1,2-Dioxygenase, domain 1"/>
    <property type="match status" value="1"/>
</dbReference>
<evidence type="ECO:0000313" key="3">
    <source>
        <dbReference type="Proteomes" id="UP000509222"/>
    </source>
</evidence>
<proteinExistence type="predicted"/>
<name>A0A7H8Q8M6_9BACL</name>
<dbReference type="PROSITE" id="PS51819">
    <property type="entry name" value="VOC"/>
    <property type="match status" value="1"/>
</dbReference>
<organism evidence="2 3">
    <name type="scientific">Planococcus glaciei</name>
    <dbReference type="NCBI Taxonomy" id="459472"/>
    <lineage>
        <taxon>Bacteria</taxon>
        <taxon>Bacillati</taxon>
        <taxon>Bacillota</taxon>
        <taxon>Bacilli</taxon>
        <taxon>Bacillales</taxon>
        <taxon>Caryophanaceae</taxon>
        <taxon>Planococcus</taxon>
    </lineage>
</organism>
<dbReference type="PANTHER" id="PTHR36437">
    <property type="entry name" value="GLYOXALASE/BLEOMYCIN RESISTANCE PROTEIN/DIOXYGENASE"/>
    <property type="match status" value="1"/>
</dbReference>
<dbReference type="EMBL" id="CP051177">
    <property type="protein sequence ID" value="QKX50297.1"/>
    <property type="molecule type" value="Genomic_DNA"/>
</dbReference>
<keyword evidence="3" id="KW-1185">Reference proteome</keyword>
<gene>
    <name evidence="2" type="ORF">HF394_06650</name>
</gene>
<feature type="domain" description="VOC" evidence="1">
    <location>
        <begin position="4"/>
        <end position="124"/>
    </location>
</feature>
<dbReference type="InterPro" id="IPR029068">
    <property type="entry name" value="Glyas_Bleomycin-R_OHBP_Dase"/>
</dbReference>
<reference evidence="3" key="1">
    <citation type="submission" date="2020-06" db="EMBL/GenBank/DDBJ databases">
        <title>Isolation of Planomicrobium glaciei.</title>
        <authorList>
            <person name="Malisova L."/>
            <person name="Safrankova R."/>
            <person name="Jakubu V."/>
            <person name="Spanelova P."/>
        </authorList>
    </citation>
    <scope>NUCLEOTIDE SEQUENCE [LARGE SCALE GENOMIC DNA]</scope>
    <source>
        <strain evidence="3">NRL-ATB46093</strain>
    </source>
</reference>
<dbReference type="CDD" id="cd07263">
    <property type="entry name" value="VOC_like"/>
    <property type="match status" value="1"/>
</dbReference>
<dbReference type="SUPFAM" id="SSF54593">
    <property type="entry name" value="Glyoxalase/Bleomycin resistance protein/Dihydroxybiphenyl dioxygenase"/>
    <property type="match status" value="1"/>
</dbReference>
<evidence type="ECO:0000313" key="2">
    <source>
        <dbReference type="EMBL" id="QKX50297.1"/>
    </source>
</evidence>
<dbReference type="InterPro" id="IPR004360">
    <property type="entry name" value="Glyas_Fos-R_dOase_dom"/>
</dbReference>
<dbReference type="PANTHER" id="PTHR36437:SF2">
    <property type="entry name" value="GLYOXALASE_BLEOMYCIN RESISTANCE PROTEIN_DIOXYGENASE"/>
    <property type="match status" value="1"/>
</dbReference>
<evidence type="ECO:0000259" key="1">
    <source>
        <dbReference type="PROSITE" id="PS51819"/>
    </source>
</evidence>
<dbReference type="AlphaFoldDB" id="A0A7H8Q8M6"/>
<dbReference type="Pfam" id="PF00903">
    <property type="entry name" value="Glyoxalase"/>
    <property type="match status" value="1"/>
</dbReference>